<comment type="caution">
    <text evidence="2">The sequence shown here is derived from an EMBL/GenBank/DDBJ whole genome shotgun (WGS) entry which is preliminary data.</text>
</comment>
<reference evidence="2 3" key="1">
    <citation type="submission" date="2024-06" db="EMBL/GenBank/DDBJ databases">
        <title>Sorghum-associated microbial communities from plants grown in Nebraska, USA.</title>
        <authorList>
            <person name="Schachtman D."/>
        </authorList>
    </citation>
    <scope>NUCLEOTIDE SEQUENCE [LARGE SCALE GENOMIC DNA]</scope>
    <source>
        <strain evidence="2 3">736</strain>
    </source>
</reference>
<evidence type="ECO:0000256" key="1">
    <source>
        <dbReference type="SAM" id="MobiDB-lite"/>
    </source>
</evidence>
<evidence type="ECO:0000313" key="3">
    <source>
        <dbReference type="Proteomes" id="UP001549363"/>
    </source>
</evidence>
<sequence length="55" mass="6059">MTEVKGITVEVGMSTDRVQQKLRAVSKHAGALADEQDRIDSMNDEEVPTRLEGSE</sequence>
<name>A0ABV2PGT2_9BACI</name>
<keyword evidence="3" id="KW-1185">Reference proteome</keyword>
<evidence type="ECO:0000313" key="2">
    <source>
        <dbReference type="EMBL" id="MET4560159.1"/>
    </source>
</evidence>
<dbReference type="EMBL" id="JBEPSB010000004">
    <property type="protein sequence ID" value="MET4560159.1"/>
    <property type="molecule type" value="Genomic_DNA"/>
</dbReference>
<dbReference type="Proteomes" id="UP001549363">
    <property type="component" value="Unassembled WGS sequence"/>
</dbReference>
<feature type="compositionally biased region" description="Basic and acidic residues" evidence="1">
    <location>
        <begin position="35"/>
        <end position="55"/>
    </location>
</feature>
<organism evidence="2 3">
    <name type="scientific">Lysinibacillus parviboronicapiens</name>
    <dbReference type="NCBI Taxonomy" id="436516"/>
    <lineage>
        <taxon>Bacteria</taxon>
        <taxon>Bacillati</taxon>
        <taxon>Bacillota</taxon>
        <taxon>Bacilli</taxon>
        <taxon>Bacillales</taxon>
        <taxon>Bacillaceae</taxon>
        <taxon>Lysinibacillus</taxon>
    </lineage>
</organism>
<feature type="region of interest" description="Disordered" evidence="1">
    <location>
        <begin position="28"/>
        <end position="55"/>
    </location>
</feature>
<gene>
    <name evidence="2" type="ORF">ABIA69_001303</name>
</gene>
<dbReference type="RefSeq" id="WP_354471286.1">
    <property type="nucleotide sequence ID" value="NZ_JBEPSB010000004.1"/>
</dbReference>
<accession>A0ABV2PGT2</accession>
<proteinExistence type="predicted"/>
<protein>
    <submittedName>
        <fullName evidence="2">Uncharacterized protein</fullName>
    </submittedName>
</protein>